<evidence type="ECO:0000259" key="5">
    <source>
        <dbReference type="PROSITE" id="PS50110"/>
    </source>
</evidence>
<dbReference type="Gene3D" id="3.50.50.60">
    <property type="entry name" value="FAD/NAD(P)-binding domain"/>
    <property type="match status" value="2"/>
</dbReference>
<evidence type="ECO:0000256" key="1">
    <source>
        <dbReference type="ARBA" id="ARBA00022630"/>
    </source>
</evidence>
<accession>A0ABW4SYD6</accession>
<keyword evidence="1" id="KW-0285">Flavoprotein</keyword>
<organism evidence="6 7">
    <name type="scientific">Nonomuraea mangrovi</name>
    <dbReference type="NCBI Taxonomy" id="2316207"/>
    <lineage>
        <taxon>Bacteria</taxon>
        <taxon>Bacillati</taxon>
        <taxon>Actinomycetota</taxon>
        <taxon>Actinomycetes</taxon>
        <taxon>Streptosporangiales</taxon>
        <taxon>Streptosporangiaceae</taxon>
        <taxon>Nonomuraea</taxon>
    </lineage>
</organism>
<dbReference type="Pfam" id="PF07992">
    <property type="entry name" value="Pyr_redox_2"/>
    <property type="match status" value="1"/>
</dbReference>
<comment type="catalytic activity">
    <reaction evidence="3">
        <text>[thioredoxin]-dithiol + NADP(+) = [thioredoxin]-disulfide + NADPH + H(+)</text>
        <dbReference type="Rhea" id="RHEA:20345"/>
        <dbReference type="Rhea" id="RHEA-COMP:10698"/>
        <dbReference type="Rhea" id="RHEA-COMP:10700"/>
        <dbReference type="ChEBI" id="CHEBI:15378"/>
        <dbReference type="ChEBI" id="CHEBI:29950"/>
        <dbReference type="ChEBI" id="CHEBI:50058"/>
        <dbReference type="ChEBI" id="CHEBI:57783"/>
        <dbReference type="ChEBI" id="CHEBI:58349"/>
        <dbReference type="EC" id="1.8.1.9"/>
    </reaction>
</comment>
<keyword evidence="7" id="KW-1185">Reference proteome</keyword>
<evidence type="ECO:0000256" key="3">
    <source>
        <dbReference type="ARBA" id="ARBA00048132"/>
    </source>
</evidence>
<dbReference type="Pfam" id="PF00072">
    <property type="entry name" value="Response_reg"/>
    <property type="match status" value="1"/>
</dbReference>
<evidence type="ECO:0000313" key="7">
    <source>
        <dbReference type="Proteomes" id="UP001597368"/>
    </source>
</evidence>
<dbReference type="Proteomes" id="UP001597368">
    <property type="component" value="Unassembled WGS sequence"/>
</dbReference>
<gene>
    <name evidence="6" type="ORF">ACFSKW_22925</name>
</gene>
<keyword evidence="4" id="KW-0597">Phosphoprotein</keyword>
<dbReference type="SUPFAM" id="SSF52172">
    <property type="entry name" value="CheY-like"/>
    <property type="match status" value="1"/>
</dbReference>
<dbReference type="PANTHER" id="PTHR48105">
    <property type="entry name" value="THIOREDOXIN REDUCTASE 1-RELATED-RELATED"/>
    <property type="match status" value="1"/>
</dbReference>
<dbReference type="InterPro" id="IPR023753">
    <property type="entry name" value="FAD/NAD-binding_dom"/>
</dbReference>
<dbReference type="InterPro" id="IPR001789">
    <property type="entry name" value="Sig_transdc_resp-reg_receiver"/>
</dbReference>
<reference evidence="7" key="1">
    <citation type="journal article" date="2019" name="Int. J. Syst. Evol. Microbiol.">
        <title>The Global Catalogue of Microorganisms (GCM) 10K type strain sequencing project: providing services to taxonomists for standard genome sequencing and annotation.</title>
        <authorList>
            <consortium name="The Broad Institute Genomics Platform"/>
            <consortium name="The Broad Institute Genome Sequencing Center for Infectious Disease"/>
            <person name="Wu L."/>
            <person name="Ma J."/>
        </authorList>
    </citation>
    <scope>NUCLEOTIDE SEQUENCE [LARGE SCALE GENOMIC DNA]</scope>
    <source>
        <strain evidence="7">ICMP 6774ER</strain>
    </source>
</reference>
<dbReference type="SMART" id="SM00448">
    <property type="entry name" value="REC"/>
    <property type="match status" value="1"/>
</dbReference>
<evidence type="ECO:0000313" key="6">
    <source>
        <dbReference type="EMBL" id="MFD1934327.1"/>
    </source>
</evidence>
<dbReference type="PRINTS" id="PR00469">
    <property type="entry name" value="PNDRDTASEII"/>
</dbReference>
<dbReference type="EMBL" id="JBHUFV010000033">
    <property type="protein sequence ID" value="MFD1934327.1"/>
    <property type="molecule type" value="Genomic_DNA"/>
</dbReference>
<feature type="domain" description="Response regulatory" evidence="5">
    <location>
        <begin position="8"/>
        <end position="131"/>
    </location>
</feature>
<dbReference type="InterPro" id="IPR011006">
    <property type="entry name" value="CheY-like_superfamily"/>
</dbReference>
<protein>
    <submittedName>
        <fullName evidence="6">FAD-dependent oxidoreductase</fullName>
    </submittedName>
</protein>
<dbReference type="PRINTS" id="PR00368">
    <property type="entry name" value="FADPNR"/>
</dbReference>
<feature type="modified residue" description="4-aspartylphosphate" evidence="4">
    <location>
        <position position="65"/>
    </location>
</feature>
<dbReference type="RefSeq" id="WP_379574378.1">
    <property type="nucleotide sequence ID" value="NZ_JBHUFV010000033.1"/>
</dbReference>
<name>A0ABW4SYD6_9ACTN</name>
<keyword evidence="2" id="KW-0560">Oxidoreductase</keyword>
<dbReference type="Gene3D" id="3.40.50.2300">
    <property type="match status" value="1"/>
</dbReference>
<dbReference type="SUPFAM" id="SSF51905">
    <property type="entry name" value="FAD/NAD(P)-binding domain"/>
    <property type="match status" value="1"/>
</dbReference>
<proteinExistence type="predicted"/>
<dbReference type="InterPro" id="IPR050097">
    <property type="entry name" value="Ferredoxin-NADP_redctase_2"/>
</dbReference>
<sequence>MHEPHRPVLLAVDDDDHVLRAVRRDLSRAYRERFRVLASGSPLEAIQLLDTLLQRGEQPALILADQRMPEMTGIAFLAEAARRFPSAKRVLLTAYADTGVAIAAINEVRLDHYLTKPWEPPQERLYPVLDELLADWESGYEPPYQGIRILGHRFAPATHRLRDLLTRHRLPFRFEEAASPDADLPVVVLPEGERLVRPSHGELVTALGLAAELSHPHYDLAIVGGGPAGLAAAVYASSEGMATLLVEAYVPGGQAGTSSRIENYLGFPSGISGVDLTGRAVTQALRFGVDVLAPVEAVALRRAGRACLLRLSDGKEVTAASVLLSTGLSYRSLDADGAGRFEGAGIYYGATTSETESCADRHVWIVGGANSAGQAALHFARNARHVTMVVRSRGLASGMSAYLVDEIEATPNITVRPYTTVVSAEGTERLERITLHDAATGAKSTEEAEYVFTFIGARPRTEWLDGMVSRDQHGFLLTGPDLGPASALPEWDLPRSPLLLETSVPGVFAAGDARANSVKRLASSVGEGAMAVAMIHRYRAES</sequence>
<evidence type="ECO:0000256" key="2">
    <source>
        <dbReference type="ARBA" id="ARBA00023002"/>
    </source>
</evidence>
<dbReference type="PROSITE" id="PS50110">
    <property type="entry name" value="RESPONSE_REGULATORY"/>
    <property type="match status" value="1"/>
</dbReference>
<dbReference type="InterPro" id="IPR036188">
    <property type="entry name" value="FAD/NAD-bd_sf"/>
</dbReference>
<evidence type="ECO:0000256" key="4">
    <source>
        <dbReference type="PROSITE-ProRule" id="PRU00169"/>
    </source>
</evidence>
<comment type="caution">
    <text evidence="6">The sequence shown here is derived from an EMBL/GenBank/DDBJ whole genome shotgun (WGS) entry which is preliminary data.</text>
</comment>